<gene>
    <name evidence="3" type="ORF">SCMC78_23060</name>
</gene>
<name>A0AB33KFH6_9ACTN</name>
<reference evidence="3" key="1">
    <citation type="submission" date="2024-07" db="EMBL/GenBank/DDBJ databases">
        <title>Complete genome sequences of cellulolytic bacteria, Kitasatospora sp. CMC57 and Streptomyces sp. CMC78, isolated from Japanese agricultural soil.</title>
        <authorList>
            <person name="Hashimoto T."/>
            <person name="Ito M."/>
            <person name="Iwamoto M."/>
            <person name="Fukahori D."/>
            <person name="Shoda T."/>
            <person name="Sakoda M."/>
            <person name="Morohoshi T."/>
            <person name="Mitsuboshi M."/>
            <person name="Nishizawa T."/>
        </authorList>
    </citation>
    <scope>NUCLEOTIDE SEQUENCE</scope>
    <source>
        <strain evidence="3">CMC78</strain>
    </source>
</reference>
<evidence type="ECO:0000259" key="2">
    <source>
        <dbReference type="Pfam" id="PF00534"/>
    </source>
</evidence>
<proteinExistence type="predicted"/>
<dbReference type="SUPFAM" id="SSF53756">
    <property type="entry name" value="UDP-Glycosyltransferase/glycogen phosphorylase"/>
    <property type="match status" value="1"/>
</dbReference>
<dbReference type="Pfam" id="PF00534">
    <property type="entry name" value="Glycos_transf_1"/>
    <property type="match status" value="1"/>
</dbReference>
<dbReference type="Gene3D" id="3.40.50.2000">
    <property type="entry name" value="Glycogen Phosphorylase B"/>
    <property type="match status" value="1"/>
</dbReference>
<keyword evidence="1" id="KW-0808">Transferase</keyword>
<sequence>MTSDLAPAILVLNDRYLPQDSTAAATVGATSFALDVMRCLRDAGAFAGVLLYRRKEGLTEPVLRRERKEGVACQVLEFNFAMPEESVRGVVSEAVETIGAEFGATTPPMLYFQTDTLLRYTPEGVPACVTHHGPFYEDFAHHFSPAAAAEAFGSAQNALHFRDQQQVNLAELASRKDLFVIQHSRIQRTHLVERGVEEDRIREISPPVPVARTPTPELPPELDAFTSSGHFLLYTAAARLDYFKNLELLVDAGKLLMEAGLPAKVLVIGGSAEDETDRKELLKDVPAKYADRFLATARLPKEQLYGLFRSTRGRAVFVFPSRYETLGITPLEAAMHGATTTVPDSPCVEVARFFPAELRFVPTAEGLAHTLQRLHTSDIRKEGELLRRAISKQVSTALFSRGLLDAWRTFTAMASAKAADLDAQLSAAYAKPPTTCGT</sequence>
<evidence type="ECO:0000313" key="3">
    <source>
        <dbReference type="EMBL" id="BFP52499.1"/>
    </source>
</evidence>
<accession>A0AB33KFH6</accession>
<organism evidence="3">
    <name type="scientific">Streptomyces sp. CMC78</name>
    <dbReference type="NCBI Taxonomy" id="3231512"/>
    <lineage>
        <taxon>Bacteria</taxon>
        <taxon>Bacillati</taxon>
        <taxon>Actinomycetota</taxon>
        <taxon>Actinomycetes</taxon>
        <taxon>Kitasatosporales</taxon>
        <taxon>Streptomycetaceae</taxon>
        <taxon>Streptomyces</taxon>
    </lineage>
</organism>
<protein>
    <recommendedName>
        <fullName evidence="2">Glycosyl transferase family 1 domain-containing protein</fullName>
    </recommendedName>
</protein>
<dbReference type="KEGG" id="stcm:SCMC78_23060"/>
<feature type="domain" description="Glycosyl transferase family 1" evidence="2">
    <location>
        <begin position="237"/>
        <end position="337"/>
    </location>
</feature>
<evidence type="ECO:0000256" key="1">
    <source>
        <dbReference type="ARBA" id="ARBA00022679"/>
    </source>
</evidence>
<dbReference type="GO" id="GO:0016757">
    <property type="term" value="F:glycosyltransferase activity"/>
    <property type="evidence" value="ECO:0007669"/>
    <property type="project" value="InterPro"/>
</dbReference>
<dbReference type="AlphaFoldDB" id="A0AB33KFH6"/>
<dbReference type="EMBL" id="AP035884">
    <property type="protein sequence ID" value="BFP52499.1"/>
    <property type="molecule type" value="Genomic_DNA"/>
</dbReference>
<dbReference type="InterPro" id="IPR001296">
    <property type="entry name" value="Glyco_trans_1"/>
</dbReference>
<dbReference type="RefSeq" id="WP_397722778.1">
    <property type="nucleotide sequence ID" value="NZ_AP035884.1"/>
</dbReference>